<evidence type="ECO:0000313" key="7">
    <source>
        <dbReference type="Proteomes" id="UP001530400"/>
    </source>
</evidence>
<evidence type="ECO:0000259" key="5">
    <source>
        <dbReference type="SMART" id="SM00702"/>
    </source>
</evidence>
<dbReference type="PANTHER" id="PTHR34211">
    <property type="entry name" value="CALCINEURIN-LIKE METALLO-PHOSPHOESTERASE SUPERFAMILY PROTEIN"/>
    <property type="match status" value="1"/>
</dbReference>
<gene>
    <name evidence="6" type="ORF">ACHAWO_012694</name>
</gene>
<keyword evidence="4" id="KW-0472">Membrane</keyword>
<accession>A0ABD3NWM2</accession>
<proteinExistence type="predicted"/>
<comment type="caution">
    <text evidence="6">The sequence shown here is derived from an EMBL/GenBank/DDBJ whole genome shotgun (WGS) entry which is preliminary data.</text>
</comment>
<feature type="domain" description="Prolyl 4-hydroxylase alpha subunit" evidence="5">
    <location>
        <begin position="496"/>
        <end position="658"/>
    </location>
</feature>
<evidence type="ECO:0000256" key="1">
    <source>
        <dbReference type="ARBA" id="ARBA00001961"/>
    </source>
</evidence>
<dbReference type="AlphaFoldDB" id="A0ABD3NWM2"/>
<protein>
    <recommendedName>
        <fullName evidence="5">Prolyl 4-hydroxylase alpha subunit domain-containing protein</fullName>
    </recommendedName>
</protein>
<reference evidence="6 7" key="1">
    <citation type="submission" date="2024-10" db="EMBL/GenBank/DDBJ databases">
        <title>Updated reference genomes for cyclostephanoid diatoms.</title>
        <authorList>
            <person name="Roberts W.R."/>
            <person name="Alverson A.J."/>
        </authorList>
    </citation>
    <scope>NUCLEOTIDE SEQUENCE [LARGE SCALE GENOMIC DNA]</scope>
    <source>
        <strain evidence="6 7">AJA010-31</strain>
    </source>
</reference>
<feature type="transmembrane region" description="Helical" evidence="4">
    <location>
        <begin position="15"/>
        <end position="36"/>
    </location>
</feature>
<keyword evidence="4" id="KW-0812">Transmembrane</keyword>
<keyword evidence="7" id="KW-1185">Reference proteome</keyword>
<feature type="transmembrane region" description="Helical" evidence="4">
    <location>
        <begin position="184"/>
        <end position="206"/>
    </location>
</feature>
<keyword evidence="2" id="KW-0223">Dioxygenase</keyword>
<dbReference type="EMBL" id="JALLPJ020000891">
    <property type="protein sequence ID" value="KAL3780399.1"/>
    <property type="molecule type" value="Genomic_DNA"/>
</dbReference>
<organism evidence="6 7">
    <name type="scientific">Cyclotella atomus</name>
    <dbReference type="NCBI Taxonomy" id="382360"/>
    <lineage>
        <taxon>Eukaryota</taxon>
        <taxon>Sar</taxon>
        <taxon>Stramenopiles</taxon>
        <taxon>Ochrophyta</taxon>
        <taxon>Bacillariophyta</taxon>
        <taxon>Coscinodiscophyceae</taxon>
        <taxon>Thalassiosirophycidae</taxon>
        <taxon>Stephanodiscales</taxon>
        <taxon>Stephanodiscaceae</taxon>
        <taxon>Cyclotella</taxon>
    </lineage>
</organism>
<evidence type="ECO:0000256" key="4">
    <source>
        <dbReference type="SAM" id="Phobius"/>
    </source>
</evidence>
<dbReference type="Proteomes" id="UP001530400">
    <property type="component" value="Unassembled WGS sequence"/>
</dbReference>
<evidence type="ECO:0000256" key="3">
    <source>
        <dbReference type="ARBA" id="ARBA00023002"/>
    </source>
</evidence>
<evidence type="ECO:0000313" key="6">
    <source>
        <dbReference type="EMBL" id="KAL3780399.1"/>
    </source>
</evidence>
<sequence length="658" mass="74766">MGFIETGKSRVSTRYAWIMMHALMHISTALLCLLFVECMAEFIISEGLVQTQNEDTASQSCETGLASSIFDEYENHFMHALDDFHILGKSNSTFLSGCRDMFQSSRLDERIYDFVSETFSWLYNEAPYMQRTLEFFDLPGVIGSAHAKMCSHLCKDGMECLYSNNFAAFQQLDRLLIIKYLSAISFYFGIFAVPIAGNVLGTWLALTLNVLKSQYNEGFSSLRLEHWKNFLRMHIDEQGDLEIFSIGLHRVPKKWMKVTHEFCYKEDVSNLLTMFEEMQQHPQKLPTEWIDNCKVEEHAGAESVSVIASKDVDRGKILTLLPIHAVGLRNVRESRDGVEYIEFNTEEAEIHYANGSTVAKFNIPLNPNEVVYPITGEKSFIRLFVLSYPDNKRLPGWLGGCIVTESGDANCVTLPIPSAAPFCAAVATKDIKKGDRLIMRTKPLKMEEFQELNAILEKEEHNHISLLRRELQNTLLGPFHKINLSYPGVKQIHKDPDVYEIEDFLTESECERIVSDMKSQLKPVEIFDEGRTHTSAKFSHTDPVIQKLADLAMINPTSVDGASVLNYQKNQEVKPHTDHASIKKLKQFRVGVGFCYLNDVSLGGSTYFSEIDLDIQPRRGTLVVHFPADLKGRLDERTLHQGSPAIDEKWLLAVTWSN</sequence>
<dbReference type="GO" id="GO:0051213">
    <property type="term" value="F:dioxygenase activity"/>
    <property type="evidence" value="ECO:0007669"/>
    <property type="project" value="UniProtKB-KW"/>
</dbReference>
<keyword evidence="4" id="KW-1133">Transmembrane helix</keyword>
<evidence type="ECO:0000256" key="2">
    <source>
        <dbReference type="ARBA" id="ARBA00022964"/>
    </source>
</evidence>
<dbReference type="SMART" id="SM00702">
    <property type="entry name" value="P4Hc"/>
    <property type="match status" value="1"/>
</dbReference>
<comment type="cofactor">
    <cofactor evidence="1">
        <name>L-ascorbate</name>
        <dbReference type="ChEBI" id="CHEBI:38290"/>
    </cofactor>
</comment>
<dbReference type="Gene3D" id="2.60.120.620">
    <property type="entry name" value="q2cbj1_9rhob like domain"/>
    <property type="match status" value="1"/>
</dbReference>
<name>A0ABD3NWM2_9STRA</name>
<keyword evidence="3" id="KW-0560">Oxidoreductase</keyword>
<dbReference type="PANTHER" id="PTHR34211:SF3">
    <property type="entry name" value="CALCINEURIN-LIKE METALLO-PHOSPHOESTERASE SUPERFAMILY PROTEIN"/>
    <property type="match status" value="1"/>
</dbReference>
<dbReference type="InterPro" id="IPR006620">
    <property type="entry name" value="Pro_4_hyd_alph"/>
</dbReference>